<dbReference type="EMBL" id="AF271693">
    <property type="protein sequence ID" value="AAG59768.1"/>
    <property type="molecule type" value="Genomic_DNA"/>
</dbReference>
<protein>
    <submittedName>
        <fullName evidence="1">Uncharacterized protein</fullName>
    </submittedName>
</protein>
<gene>
    <name evidence="1" type="primary">63</name>
    <name evidence="1" type="ORF">PBI_BXB1_63</name>
</gene>
<reference evidence="1 2" key="1">
    <citation type="journal article" date="2000" name="Mol. Microbiol.">
        <title>Genome organization and characterization of mycobacteriophage Bxb1.</title>
        <authorList>
            <person name="Mediavilla J."/>
            <person name="Jain S."/>
            <person name="Kriakov J."/>
            <person name="Ford M.E."/>
            <person name="Duda R.L."/>
            <person name="Jacobs W.R. Jr."/>
            <person name="Hendrix R.W."/>
            <person name="Hatfull G.F."/>
        </authorList>
    </citation>
    <scope>NUCLEOTIDE SEQUENCE</scope>
</reference>
<evidence type="ECO:0000313" key="1">
    <source>
        <dbReference type="EMBL" id="AAG59768.1"/>
    </source>
</evidence>
<dbReference type="KEGG" id="vg:920129"/>
<accession>Q9B058</accession>
<dbReference type="RefSeq" id="NP_075330.1">
    <property type="nucleotide sequence ID" value="NC_002656.1"/>
</dbReference>
<keyword evidence="2" id="KW-1185">Reference proteome</keyword>
<organism evidence="1 2">
    <name type="scientific">Mycobacterium phage Bxb1</name>
    <dbReference type="NCBI Taxonomy" id="2902907"/>
    <lineage>
        <taxon>Viruses</taxon>
        <taxon>Duplodnaviria</taxon>
        <taxon>Heunggongvirae</taxon>
        <taxon>Uroviricota</taxon>
        <taxon>Caudoviricetes</taxon>
        <taxon>Fromanvirus</taxon>
        <taxon>Mycobacterium phage Bxb1</taxon>
    </lineage>
</organism>
<dbReference type="OrthoDB" id="16629at10239"/>
<proteinExistence type="predicted"/>
<sequence>MDKTKLIAMSTVVLMFEWALNRRFELHEDLDDLIWFFCDEETGEVDPEVENEYWSEGGVFDEMRSSVRSQVDEYLEKFRDSVYAELPPCPNGHSPRPKLDS</sequence>
<name>Q9B058_BPMB1</name>
<dbReference type="Proteomes" id="UP000006815">
    <property type="component" value="Genome"/>
</dbReference>
<evidence type="ECO:0000313" key="2">
    <source>
        <dbReference type="Proteomes" id="UP000006815"/>
    </source>
</evidence>